<evidence type="ECO:0000313" key="14">
    <source>
        <dbReference type="EMBL" id="MBK1879189.1"/>
    </source>
</evidence>
<dbReference type="InterPro" id="IPR036942">
    <property type="entry name" value="Beta-barrel_TonB_sf"/>
</dbReference>
<evidence type="ECO:0000256" key="12">
    <source>
        <dbReference type="SAM" id="SignalP"/>
    </source>
</evidence>
<dbReference type="Pfam" id="PF07715">
    <property type="entry name" value="Plug"/>
    <property type="match status" value="1"/>
</dbReference>
<dbReference type="PANTHER" id="PTHR32552">
    <property type="entry name" value="FERRICHROME IRON RECEPTOR-RELATED"/>
    <property type="match status" value="1"/>
</dbReference>
<feature type="signal peptide" evidence="12">
    <location>
        <begin position="1"/>
        <end position="34"/>
    </location>
</feature>
<evidence type="ECO:0000256" key="6">
    <source>
        <dbReference type="ARBA" id="ARBA00023004"/>
    </source>
</evidence>
<dbReference type="InterPro" id="IPR039426">
    <property type="entry name" value="TonB-dep_rcpt-like"/>
</dbReference>
<feature type="chain" id="PRO_5036934963" description="TonB-dependent receptor plug domain-containing protein" evidence="12">
    <location>
        <begin position="35"/>
        <end position="1175"/>
    </location>
</feature>
<protein>
    <recommendedName>
        <fullName evidence="13">TonB-dependent receptor plug domain-containing protein</fullName>
    </recommendedName>
</protein>
<organism evidence="14 15">
    <name type="scientific">Pelagicoccus mobilis</name>
    <dbReference type="NCBI Taxonomy" id="415221"/>
    <lineage>
        <taxon>Bacteria</taxon>
        <taxon>Pseudomonadati</taxon>
        <taxon>Verrucomicrobiota</taxon>
        <taxon>Opitutia</taxon>
        <taxon>Puniceicoccales</taxon>
        <taxon>Pelagicoccaceae</taxon>
        <taxon>Pelagicoccus</taxon>
    </lineage>
</organism>
<keyword evidence="9" id="KW-0472">Membrane</keyword>
<keyword evidence="15" id="KW-1185">Reference proteome</keyword>
<reference evidence="14" key="1">
    <citation type="submission" date="2021-01" db="EMBL/GenBank/DDBJ databases">
        <title>Modified the classification status of verrucomicrobia.</title>
        <authorList>
            <person name="Feng X."/>
        </authorList>
    </citation>
    <scope>NUCLEOTIDE SEQUENCE</scope>
    <source>
        <strain evidence="14">KCTC 13126</strain>
    </source>
</reference>
<accession>A0A934S4G8</accession>
<evidence type="ECO:0000256" key="5">
    <source>
        <dbReference type="ARBA" id="ARBA00022692"/>
    </source>
</evidence>
<dbReference type="Proteomes" id="UP000617628">
    <property type="component" value="Unassembled WGS sequence"/>
</dbReference>
<keyword evidence="2" id="KW-0813">Transport</keyword>
<name>A0A934S4G8_9BACT</name>
<keyword evidence="5" id="KW-0812">Transmembrane</keyword>
<evidence type="ECO:0000313" key="15">
    <source>
        <dbReference type="Proteomes" id="UP000617628"/>
    </source>
</evidence>
<feature type="region of interest" description="Disordered" evidence="11">
    <location>
        <begin position="362"/>
        <end position="388"/>
    </location>
</feature>
<dbReference type="RefSeq" id="WP_200357401.1">
    <property type="nucleotide sequence ID" value="NZ_JAENIL010000042.1"/>
</dbReference>
<dbReference type="AlphaFoldDB" id="A0A934S4G8"/>
<dbReference type="SUPFAM" id="SSF56935">
    <property type="entry name" value="Porins"/>
    <property type="match status" value="2"/>
</dbReference>
<keyword evidence="10" id="KW-0998">Cell outer membrane</keyword>
<comment type="caution">
    <text evidence="14">The sequence shown here is derived from an EMBL/GenBank/DDBJ whole genome shotgun (WGS) entry which is preliminary data.</text>
</comment>
<feature type="compositionally biased region" description="Polar residues" evidence="11">
    <location>
        <begin position="371"/>
        <end position="388"/>
    </location>
</feature>
<evidence type="ECO:0000256" key="9">
    <source>
        <dbReference type="ARBA" id="ARBA00023136"/>
    </source>
</evidence>
<dbReference type="InterPro" id="IPR037066">
    <property type="entry name" value="Plug_dom_sf"/>
</dbReference>
<dbReference type="PANTHER" id="PTHR32552:SF81">
    <property type="entry name" value="TONB-DEPENDENT OUTER MEMBRANE RECEPTOR"/>
    <property type="match status" value="1"/>
</dbReference>
<sequence>MTEPKYMRSLTSRVRRSSFVLTASTLLFLPLSFAQDGEEDEIFELSPFTVDGADDSGYRANSTLAGTRLKSSLKDVGASISVATKEFMDDIGASDLENLLTYTGGTEAPGINGNMQAANLLENPGQVREERTNARQQANTRIRGLARADLTTNLFITDAPFDGFNISRVTINRGANAALFGLGSPGGILDATLKRANFEDSLEIGAKFDEFGTQRYTVDINKKLIDEKLAVRFMALDEEIEWEQEQAYESDERYHADVYFRPLENTHIRAYYTDGKIRAARPNLSPPSDYVSSWLALGQPLYDGVTDRYYASVSDWNSDNPIDRSLSNDIWQGNGPGPQLMGGGTISANGGRRLTVFFPDPNSPDPGGFNGTPQGMQTQITNQSGNNDNWPGGATKNWKTPQEFRRVLQWPVGSIPGAQGYDADYASLFSRPQVTDRGFFDYRENLYTTPSKLEMGDIEAYNFSIEQTFLDGDLGVELAYDDQEYSDNLVKYNNLNAVYVDINLTLADGTANPNVGRAYVGGDGFAEPQTTTRKTQRATAYYKYDFREHDDSFFSKLGQHTLTLNYSSSEIGFQQQTHMSLTSGNDWQSFTEGRDGQNIGGLNRSQVISYTSDSLVGITDPSQFNIGGVNVIQRAPGSLTDVIAWDAARAAGVDFGDTGRTNMQPKLDNMVRGTQSFTMNNHLTDPSQTWTWGGRASFSEVDSAVAILQSRFADDHIVATASWRKDDVKIYDYGTTGSTGGLHSAFADIPDVPGLDIDGKKTTGFSVVGHLPDEWVSNVNENLELSVHYNTSKNFVATGTRIDIFNNRMPQQQGDVDEFGFSARDKSGKYDLRVNYYESKQIGASVNPVGRLNNMWRDILNNNTPEEIAAVGIASPPEGFLTAFEFAPTGQSNDVTVRDMDDNETVLTIPQWNSRNPQQNAIETGVGTTDAHGVEVEFTYNPTPNWRMMINGTRAVAVRNDVAAAEQMHLAERLAQWSNPAIGENLWISGGRQIVTRDDDDNIVSIEPNYESLVLNPETGQLNQKILDQINTLNRFTIFDGLPAPELREWRWNFITNYTFNDSAPGFLKKMGVGGAVRWESENFLGTGVKRDENGSLTQNPDIMFEGGTSTKIDFWLTFKHKFEKIGMDYRARLGVNNLNSDHGLLPVASNPDGSIGVWRIEAPTTWSLSNTFSF</sequence>
<evidence type="ECO:0000256" key="2">
    <source>
        <dbReference type="ARBA" id="ARBA00022448"/>
    </source>
</evidence>
<keyword evidence="12" id="KW-0732">Signal</keyword>
<keyword evidence="4" id="KW-0410">Iron transport</keyword>
<evidence type="ECO:0000256" key="1">
    <source>
        <dbReference type="ARBA" id="ARBA00004571"/>
    </source>
</evidence>
<keyword evidence="3" id="KW-1134">Transmembrane beta strand</keyword>
<evidence type="ECO:0000256" key="3">
    <source>
        <dbReference type="ARBA" id="ARBA00022452"/>
    </source>
</evidence>
<keyword evidence="7" id="KW-0406">Ion transport</keyword>
<evidence type="ECO:0000256" key="11">
    <source>
        <dbReference type="SAM" id="MobiDB-lite"/>
    </source>
</evidence>
<gene>
    <name evidence="14" type="ORF">JIN87_20050</name>
</gene>
<keyword evidence="6" id="KW-0408">Iron</keyword>
<evidence type="ECO:0000256" key="8">
    <source>
        <dbReference type="ARBA" id="ARBA00023077"/>
    </source>
</evidence>
<dbReference type="GO" id="GO:0009279">
    <property type="term" value="C:cell outer membrane"/>
    <property type="evidence" value="ECO:0007669"/>
    <property type="project" value="UniProtKB-SubCell"/>
</dbReference>
<feature type="domain" description="TonB-dependent receptor plug" evidence="13">
    <location>
        <begin position="73"/>
        <end position="188"/>
    </location>
</feature>
<keyword evidence="8" id="KW-0798">TonB box</keyword>
<dbReference type="Gene3D" id="2.170.130.10">
    <property type="entry name" value="TonB-dependent receptor, plug domain"/>
    <property type="match status" value="1"/>
</dbReference>
<dbReference type="InterPro" id="IPR012910">
    <property type="entry name" value="Plug_dom"/>
</dbReference>
<evidence type="ECO:0000259" key="13">
    <source>
        <dbReference type="Pfam" id="PF07715"/>
    </source>
</evidence>
<evidence type="ECO:0000256" key="4">
    <source>
        <dbReference type="ARBA" id="ARBA00022496"/>
    </source>
</evidence>
<dbReference type="EMBL" id="JAENIL010000042">
    <property type="protein sequence ID" value="MBK1879189.1"/>
    <property type="molecule type" value="Genomic_DNA"/>
</dbReference>
<proteinExistence type="predicted"/>
<evidence type="ECO:0000256" key="10">
    <source>
        <dbReference type="ARBA" id="ARBA00023237"/>
    </source>
</evidence>
<dbReference type="GO" id="GO:0006826">
    <property type="term" value="P:iron ion transport"/>
    <property type="evidence" value="ECO:0007669"/>
    <property type="project" value="UniProtKB-KW"/>
</dbReference>
<comment type="subcellular location">
    <subcellularLocation>
        <location evidence="1">Cell outer membrane</location>
        <topology evidence="1">Multi-pass membrane protein</topology>
    </subcellularLocation>
</comment>
<evidence type="ECO:0000256" key="7">
    <source>
        <dbReference type="ARBA" id="ARBA00023065"/>
    </source>
</evidence>
<dbReference type="Gene3D" id="2.40.170.20">
    <property type="entry name" value="TonB-dependent receptor, beta-barrel domain"/>
    <property type="match status" value="1"/>
</dbReference>